<dbReference type="PANTHER" id="PTHR43591:SF24">
    <property type="entry name" value="2-METHOXY-6-POLYPRENYL-1,4-BENZOQUINOL METHYLASE, MITOCHONDRIAL"/>
    <property type="match status" value="1"/>
</dbReference>
<evidence type="ECO:0000313" key="3">
    <source>
        <dbReference type="Proteomes" id="UP000192596"/>
    </source>
</evidence>
<dbReference type="Pfam" id="PF13489">
    <property type="entry name" value="Methyltransf_23"/>
    <property type="match status" value="2"/>
</dbReference>
<feature type="region of interest" description="Disordered" evidence="1">
    <location>
        <begin position="1"/>
        <end position="20"/>
    </location>
</feature>
<dbReference type="EMBL" id="NAJO01000006">
    <property type="protein sequence ID" value="OQO11875.1"/>
    <property type="molecule type" value="Genomic_DNA"/>
</dbReference>
<sequence length="596" mass="67290">MDRTSRAETTKSHADSPDKSERNLYDILHNLVHYIILQHTGPPERDYKGRMRPSQLARPMVARNPTSILDIGCGSGIWAVDIATRFADAGVMGADIVGGQPSYDGANLRWRTPDHGGSGFDLEDAQWDFPLNSFDLIHAGHLCGAVSDWVKFFSKVYRHLRPGGHFEQFEIDFTPRYDDHTDLAKSRLSDWWQLMQHTLPDKPIMCPNIGDLLHRSGFTEIEHTTYRLPFAAEQSQALSYASMVGAAADRQYLDSPKARPRRKAKQYSKIGPRSFSDFRPIDLSGTAQVAADWIESLIYAWYEGHRSALQRPKPDEAEYKLLVDIRPSLVLDVGCGGGQWVLEIARSYLGVKVVGIDIRGGQPEVPLTSDVTWLTPGSAQGQGNAVDAEGDWSVIQDMQSYVRFAHIGHSISNWPEMLRKTFFKLEPGNGYIEIMDFDWQTIRSDTSPLRPASPLPHFCAALDYALGRRRTALWPHDRVRQLEFLGFDHIQHRIHRVPFSPGFSTPDMSEFEYDATQHANLKCHVTDLKLLENIGLDLLVDDCGWSEDQARGLIEQCDRFVVDPVNLVKVSFAGMSGLLDGQEDQGQVRRHRRILK</sequence>
<proteinExistence type="predicted"/>
<evidence type="ECO:0000313" key="2">
    <source>
        <dbReference type="EMBL" id="OQO11875.1"/>
    </source>
</evidence>
<dbReference type="InterPro" id="IPR029063">
    <property type="entry name" value="SAM-dependent_MTases_sf"/>
</dbReference>
<dbReference type="PANTHER" id="PTHR43591">
    <property type="entry name" value="METHYLTRANSFERASE"/>
    <property type="match status" value="1"/>
</dbReference>
<dbReference type="SUPFAM" id="SSF53335">
    <property type="entry name" value="S-adenosyl-L-methionine-dependent methyltransferases"/>
    <property type="match status" value="2"/>
</dbReference>
<dbReference type="OrthoDB" id="2013972at2759"/>
<dbReference type="AlphaFoldDB" id="A0A1V8TKH7"/>
<evidence type="ECO:0000256" key="1">
    <source>
        <dbReference type="SAM" id="MobiDB-lite"/>
    </source>
</evidence>
<gene>
    <name evidence="2" type="ORF">B0A48_03602</name>
</gene>
<protein>
    <recommendedName>
        <fullName evidence="4">Methyltransferase domain-containing protein</fullName>
    </recommendedName>
</protein>
<accession>A0A1V8TKH7</accession>
<keyword evidence="3" id="KW-1185">Reference proteome</keyword>
<dbReference type="STRING" id="1507870.A0A1V8TKH7"/>
<dbReference type="InParanoid" id="A0A1V8TKH7"/>
<reference evidence="3" key="1">
    <citation type="submission" date="2017-03" db="EMBL/GenBank/DDBJ databases">
        <title>Genomes of endolithic fungi from Antarctica.</title>
        <authorList>
            <person name="Coleine C."/>
            <person name="Masonjones S."/>
            <person name="Stajich J.E."/>
        </authorList>
    </citation>
    <scope>NUCLEOTIDE SEQUENCE [LARGE SCALE GENOMIC DNA]</scope>
    <source>
        <strain evidence="3">CCFEE 5527</strain>
    </source>
</reference>
<dbReference type="CDD" id="cd02440">
    <property type="entry name" value="AdoMet_MTases"/>
    <property type="match status" value="2"/>
</dbReference>
<organism evidence="2 3">
    <name type="scientific">Cryoendolithus antarcticus</name>
    <dbReference type="NCBI Taxonomy" id="1507870"/>
    <lineage>
        <taxon>Eukaryota</taxon>
        <taxon>Fungi</taxon>
        <taxon>Dikarya</taxon>
        <taxon>Ascomycota</taxon>
        <taxon>Pezizomycotina</taxon>
        <taxon>Dothideomycetes</taxon>
        <taxon>Dothideomycetidae</taxon>
        <taxon>Cladosporiales</taxon>
        <taxon>Cladosporiaceae</taxon>
        <taxon>Cryoendolithus</taxon>
    </lineage>
</organism>
<comment type="caution">
    <text evidence="2">The sequence shown here is derived from an EMBL/GenBank/DDBJ whole genome shotgun (WGS) entry which is preliminary data.</text>
</comment>
<dbReference type="Gene3D" id="3.40.50.150">
    <property type="entry name" value="Vaccinia Virus protein VP39"/>
    <property type="match status" value="2"/>
</dbReference>
<name>A0A1V8TKH7_9PEZI</name>
<dbReference type="Proteomes" id="UP000192596">
    <property type="component" value="Unassembled WGS sequence"/>
</dbReference>
<dbReference type="GO" id="GO:0008168">
    <property type="term" value="F:methyltransferase activity"/>
    <property type="evidence" value="ECO:0007669"/>
    <property type="project" value="TreeGrafter"/>
</dbReference>
<evidence type="ECO:0008006" key="4">
    <source>
        <dbReference type="Google" id="ProtNLM"/>
    </source>
</evidence>